<comment type="caution">
    <text evidence="1">The sequence shown here is derived from an EMBL/GenBank/DDBJ whole genome shotgun (WGS) entry which is preliminary data.</text>
</comment>
<accession>A0ACC2V7W0</accession>
<dbReference type="EMBL" id="JASBWR010000105">
    <property type="protein sequence ID" value="KAJ9095052.1"/>
    <property type="molecule type" value="Genomic_DNA"/>
</dbReference>
<protein>
    <submittedName>
        <fullName evidence="1">Uncharacterized protein</fullName>
    </submittedName>
</protein>
<reference evidence="1" key="1">
    <citation type="submission" date="2023-04" db="EMBL/GenBank/DDBJ databases">
        <title>Draft Genome sequencing of Naganishia species isolated from polar environments using Oxford Nanopore Technology.</title>
        <authorList>
            <person name="Leo P."/>
            <person name="Venkateswaran K."/>
        </authorList>
    </citation>
    <scope>NUCLEOTIDE SEQUENCE</scope>
    <source>
        <strain evidence="1">MNA-CCFEE 5261</strain>
    </source>
</reference>
<evidence type="ECO:0000313" key="1">
    <source>
        <dbReference type="EMBL" id="KAJ9095052.1"/>
    </source>
</evidence>
<proteinExistence type="predicted"/>
<evidence type="ECO:0000313" key="2">
    <source>
        <dbReference type="Proteomes" id="UP001241377"/>
    </source>
</evidence>
<keyword evidence="2" id="KW-1185">Reference proteome</keyword>
<name>A0ACC2V7W0_9TREE</name>
<dbReference type="Proteomes" id="UP001241377">
    <property type="component" value="Unassembled WGS sequence"/>
</dbReference>
<organism evidence="1 2">
    <name type="scientific">Naganishia cerealis</name>
    <dbReference type="NCBI Taxonomy" id="610337"/>
    <lineage>
        <taxon>Eukaryota</taxon>
        <taxon>Fungi</taxon>
        <taxon>Dikarya</taxon>
        <taxon>Basidiomycota</taxon>
        <taxon>Agaricomycotina</taxon>
        <taxon>Tremellomycetes</taxon>
        <taxon>Filobasidiales</taxon>
        <taxon>Filobasidiaceae</taxon>
        <taxon>Naganishia</taxon>
    </lineage>
</organism>
<gene>
    <name evidence="1" type="ORF">QFC19_007732</name>
</gene>
<sequence>MSAVSLSSAVPTVTSEKAENVHNEKKQYEQDVAIPTLGRVNEAGSTTVFPVITTYKAIILVTLVMVSAMMQVASGIGVSITIADIGHDLKIPSGQLQWVASAGSLATACTLLVSGKLADMYGHKPVFVIGCTLGGAMFLGMGLAQNKYQLFRSQVKLIYDRVTPAAIGLIGTTFPEGPAKSRAFAGLGAGAPVGTAIGLVLAGEGGNAPQGWKTPFVWIILGGGIVVSALFVLWERRLEKRGTKQPLMRINTVHYDYSMLFISRTSSQSEQGQGGSIFSAVVAIGGALMLAISTIVSDRVAQQKAASLGIIIEASKTQSADIPKFALLQGYRAAFWTCFGLSMLAALIVGVLLRKMGTVGGKKQVVPVKKEEQTTDVGIA</sequence>